<protein>
    <recommendedName>
        <fullName evidence="4">Septin-type G domain-containing protein</fullName>
    </recommendedName>
</protein>
<dbReference type="InterPro" id="IPR027417">
    <property type="entry name" value="P-loop_NTPase"/>
</dbReference>
<dbReference type="SUPFAM" id="SSF52540">
    <property type="entry name" value="P-loop containing nucleoside triphosphate hydrolases"/>
    <property type="match status" value="1"/>
</dbReference>
<reference evidence="2 3" key="1">
    <citation type="journal article" date="2020" name="ISME J.">
        <title>Uncovering the hidden diversity of litter-decomposition mechanisms in mushroom-forming fungi.</title>
        <authorList>
            <person name="Floudas D."/>
            <person name="Bentzer J."/>
            <person name="Ahren D."/>
            <person name="Johansson T."/>
            <person name="Persson P."/>
            <person name="Tunlid A."/>
        </authorList>
    </citation>
    <scope>NUCLEOTIDE SEQUENCE [LARGE SCALE GENOMIC DNA]</scope>
    <source>
        <strain evidence="2 3">CBS 146.42</strain>
    </source>
</reference>
<dbReference type="AlphaFoldDB" id="A0A8H5CZL3"/>
<dbReference type="Proteomes" id="UP000559027">
    <property type="component" value="Unassembled WGS sequence"/>
</dbReference>
<dbReference type="Gene3D" id="3.40.50.300">
    <property type="entry name" value="P-loop containing nucleotide triphosphate hydrolases"/>
    <property type="match status" value="1"/>
</dbReference>
<dbReference type="EMBL" id="JAACJO010000014">
    <property type="protein sequence ID" value="KAF5350463.1"/>
    <property type="molecule type" value="Genomic_DNA"/>
</dbReference>
<feature type="compositionally biased region" description="Low complexity" evidence="1">
    <location>
        <begin position="22"/>
        <end position="43"/>
    </location>
</feature>
<evidence type="ECO:0000313" key="2">
    <source>
        <dbReference type="EMBL" id="KAF5350463.1"/>
    </source>
</evidence>
<comment type="caution">
    <text evidence="2">The sequence shown here is derived from an EMBL/GenBank/DDBJ whole genome shotgun (WGS) entry which is preliminary data.</text>
</comment>
<feature type="compositionally biased region" description="Low complexity" evidence="1">
    <location>
        <begin position="1"/>
        <end position="12"/>
    </location>
</feature>
<feature type="region of interest" description="Disordered" evidence="1">
    <location>
        <begin position="1"/>
        <end position="56"/>
    </location>
</feature>
<accession>A0A8H5CZL3</accession>
<organism evidence="2 3">
    <name type="scientific">Leucocoprinus leucothites</name>
    <dbReference type="NCBI Taxonomy" id="201217"/>
    <lineage>
        <taxon>Eukaryota</taxon>
        <taxon>Fungi</taxon>
        <taxon>Dikarya</taxon>
        <taxon>Basidiomycota</taxon>
        <taxon>Agaricomycotina</taxon>
        <taxon>Agaricomycetes</taxon>
        <taxon>Agaricomycetidae</taxon>
        <taxon>Agaricales</taxon>
        <taxon>Agaricineae</taxon>
        <taxon>Agaricaceae</taxon>
        <taxon>Leucocoprinus</taxon>
    </lineage>
</organism>
<evidence type="ECO:0000313" key="3">
    <source>
        <dbReference type="Proteomes" id="UP000559027"/>
    </source>
</evidence>
<gene>
    <name evidence="2" type="ORF">D9756_008620</name>
</gene>
<evidence type="ECO:0008006" key="4">
    <source>
        <dbReference type="Google" id="ProtNLM"/>
    </source>
</evidence>
<feature type="region of interest" description="Disordered" evidence="1">
    <location>
        <begin position="395"/>
        <end position="415"/>
    </location>
</feature>
<keyword evidence="3" id="KW-1185">Reference proteome</keyword>
<evidence type="ECO:0000256" key="1">
    <source>
        <dbReference type="SAM" id="MobiDB-lite"/>
    </source>
</evidence>
<name>A0A8H5CZL3_9AGAR</name>
<sequence length="490" mass="53502">MDSSVSSSASTHTVHRNFLDNPADQASASASASAANSPPSSALPSPPDSPSSDSVSSFPSVSSSFFFSSAAASPPHPPPHPDHLHELTEGLIIPSLTLPAALRRPTAYGKAIGELRLLVLGNQGTGKTFLTNLLLEDNEAVVEVGNWEETEHGKVLYASTDWIEHRDAHGLEKYEPIRNVEIIELPGYSDLSDGAELIDNIQSIIHSPFHALSEVLRPDKPPSSLVASLLSSSSTPLFTAMVFLLPSAPTPLDRFLITELGNQIPLIILPRLHSHSTHDTVPVNNDKLSAFRPSTAFALRSGLFNSSETLSLLRSEAADRFLRWREVERTVSHIHQPHVASNPTEQVLEQHTTEDEGSSIYSTSQMKKEKWDKAKWESEYLASFSHDVAKRRRGATITRRQASQRSPKLESFDHDDDEESAIRADSCAPLDPLHLPSLFLFSISLLNPLRVRLNKSISDFLESLGSERNVRVALFGGFCVGLGIGIIAKS</sequence>
<proteinExistence type="predicted"/>
<dbReference type="OrthoDB" id="3350156at2759"/>